<protein>
    <recommendedName>
        <fullName evidence="2">Exostosin GT47 domain-containing protein</fullName>
    </recommendedName>
</protein>
<dbReference type="InterPro" id="IPR004263">
    <property type="entry name" value="Exostosin"/>
</dbReference>
<dbReference type="GO" id="GO:0016757">
    <property type="term" value="F:glycosyltransferase activity"/>
    <property type="evidence" value="ECO:0007669"/>
    <property type="project" value="InterPro"/>
</dbReference>
<proteinExistence type="inferred from homology"/>
<evidence type="ECO:0000259" key="2">
    <source>
        <dbReference type="Pfam" id="PF03016"/>
    </source>
</evidence>
<feature type="domain" description="Exostosin GT47" evidence="2">
    <location>
        <begin position="528"/>
        <end position="644"/>
    </location>
</feature>
<dbReference type="EMBL" id="HBIZ01010113">
    <property type="protein sequence ID" value="CAE0753381.1"/>
    <property type="molecule type" value="Transcribed_RNA"/>
</dbReference>
<dbReference type="PANTHER" id="PTHR11062:SF376">
    <property type="entry name" value="EXOSTOSIN FAMILY PROTEIN"/>
    <property type="match status" value="1"/>
</dbReference>
<dbReference type="PANTHER" id="PTHR11062">
    <property type="entry name" value="EXOSTOSIN HEPARAN SULFATE GLYCOSYLTRANSFERASE -RELATED"/>
    <property type="match status" value="1"/>
</dbReference>
<dbReference type="InterPro" id="IPR040911">
    <property type="entry name" value="Exostosin_GT47"/>
</dbReference>
<sequence>MLCARCCHSASEALPTLNVSSPGTVQSELLGGAPRAACLIAQCIGLHQNASIDCQTISPVARPARTRQPSVKGCVAHHLAASELKQLRNDWERMRGLFQRFSAVAGAVASVSEYAVPKLIWPSPDHIPADAVGSSLRFTRSQERKARRLFADTRPWRSCFPRVCSPPGIGSCPSVGVHQCSGRGACVLGICACLPGATGVDCAGGSVNSRDIFTESERLAEAPQRRTALPVDMLGSASSLVSKIPNSTVAAATQTQPSNLRIYVYDLPPELGFLPLAAFDANDRLNVAEMSEAHIYDAEFYFFAKLLSDNTTRTFDPHAADLLAAPLFSVHGPANRNLCARGHLTAVATHIQATYPTLWRRHGGRDHVFFLSGDLGACSSGVVAPIIISHWGLLGPQSRMHAYSAQGSAAFASLTEAPAANLAKEMLSSEWCYSPHKDVVIPPNARKDLTQMYTESRVRWRDVARLSRRMHAMKFSRQLQEEQQLPRGHAPDVERLHRHAGVQNFLVAGDDGTARSSFDYLLVHAGGIWGWANTGSRVRSSYSMGMRQRLFELYGDPAAANESGILISSKYLSDAVWSRTRFCLSPAGIGWGIRLSQALMRGCVPLIAQPFVVQPFETLLHYADFSARVMMEDLPTLPTSLRSLQAKHATMQAGVKEAQIPFDWSDDGKAYEYTLVALCHRLTQMRGGQGRISESADGHACSLATNAMPESHRRRAGERLVSPEWFPPRLREATRLAIEQHSFCYWHPESKECTT</sequence>
<gene>
    <name evidence="3" type="ORF">PCAR00345_LOCUS5968</name>
</gene>
<organism evidence="3">
    <name type="scientific">Chrysotila carterae</name>
    <name type="common">Marine alga</name>
    <name type="synonym">Syracosphaera carterae</name>
    <dbReference type="NCBI Taxonomy" id="13221"/>
    <lineage>
        <taxon>Eukaryota</taxon>
        <taxon>Haptista</taxon>
        <taxon>Haptophyta</taxon>
        <taxon>Prymnesiophyceae</taxon>
        <taxon>Isochrysidales</taxon>
        <taxon>Isochrysidaceae</taxon>
        <taxon>Chrysotila</taxon>
    </lineage>
</organism>
<name>A0A7S4EUM5_CHRCT</name>
<comment type="similarity">
    <text evidence="1">Belongs to the glycosyltransferase 47 family.</text>
</comment>
<dbReference type="AlphaFoldDB" id="A0A7S4EUM5"/>
<evidence type="ECO:0000256" key="1">
    <source>
        <dbReference type="ARBA" id="ARBA00010271"/>
    </source>
</evidence>
<accession>A0A7S4EUM5</accession>
<dbReference type="Pfam" id="PF03016">
    <property type="entry name" value="Exostosin_GT47"/>
    <property type="match status" value="2"/>
</dbReference>
<evidence type="ECO:0000313" key="3">
    <source>
        <dbReference type="EMBL" id="CAE0753381.1"/>
    </source>
</evidence>
<reference evidence="3" key="1">
    <citation type="submission" date="2021-01" db="EMBL/GenBank/DDBJ databases">
        <authorList>
            <person name="Corre E."/>
            <person name="Pelletier E."/>
            <person name="Niang G."/>
            <person name="Scheremetjew M."/>
            <person name="Finn R."/>
            <person name="Kale V."/>
            <person name="Holt S."/>
            <person name="Cochrane G."/>
            <person name="Meng A."/>
            <person name="Brown T."/>
            <person name="Cohen L."/>
        </authorList>
    </citation>
    <scope>NUCLEOTIDE SEQUENCE</scope>
    <source>
        <strain evidence="3">CCMP645</strain>
    </source>
</reference>
<feature type="domain" description="Exostosin GT47" evidence="2">
    <location>
        <begin position="258"/>
        <end position="479"/>
    </location>
</feature>